<dbReference type="PANTHER" id="PTHR18849">
    <property type="entry name" value="LEUCINE RICH REPEAT PROTEIN"/>
    <property type="match status" value="1"/>
</dbReference>
<protein>
    <submittedName>
        <fullName evidence="4">Leucine-rich repeat-containing protein 61</fullName>
    </submittedName>
</protein>
<dbReference type="PANTHER" id="PTHR18849:SF8">
    <property type="entry name" value="LEUCINE-RICH REPEAT-CONTAINING PROTEIN 61"/>
    <property type="match status" value="1"/>
</dbReference>
<dbReference type="InterPro" id="IPR001611">
    <property type="entry name" value="Leu-rich_rpt"/>
</dbReference>
<dbReference type="AlphaFoldDB" id="K1P8S7"/>
<dbReference type="EMBL" id="JH815756">
    <property type="protein sequence ID" value="EKC20107.1"/>
    <property type="molecule type" value="Genomic_DNA"/>
</dbReference>
<dbReference type="SUPFAM" id="SSF52058">
    <property type="entry name" value="L domain-like"/>
    <property type="match status" value="1"/>
</dbReference>
<dbReference type="Gene3D" id="3.80.10.10">
    <property type="entry name" value="Ribonuclease Inhibitor"/>
    <property type="match status" value="1"/>
</dbReference>
<dbReference type="GO" id="GO:0005737">
    <property type="term" value="C:cytoplasm"/>
    <property type="evidence" value="ECO:0007669"/>
    <property type="project" value="TreeGrafter"/>
</dbReference>
<keyword evidence="2" id="KW-0677">Repeat</keyword>
<evidence type="ECO:0000313" key="4">
    <source>
        <dbReference type="EMBL" id="EKC20107.1"/>
    </source>
</evidence>
<evidence type="ECO:0000256" key="2">
    <source>
        <dbReference type="ARBA" id="ARBA00022737"/>
    </source>
</evidence>
<feature type="region of interest" description="Disordered" evidence="3">
    <location>
        <begin position="207"/>
        <end position="228"/>
    </location>
</feature>
<reference evidence="4" key="1">
    <citation type="journal article" date="2012" name="Nature">
        <title>The oyster genome reveals stress adaptation and complexity of shell formation.</title>
        <authorList>
            <person name="Zhang G."/>
            <person name="Fang X."/>
            <person name="Guo X."/>
            <person name="Li L."/>
            <person name="Luo R."/>
            <person name="Xu F."/>
            <person name="Yang P."/>
            <person name="Zhang L."/>
            <person name="Wang X."/>
            <person name="Qi H."/>
            <person name="Xiong Z."/>
            <person name="Que H."/>
            <person name="Xie Y."/>
            <person name="Holland P.W."/>
            <person name="Paps J."/>
            <person name="Zhu Y."/>
            <person name="Wu F."/>
            <person name="Chen Y."/>
            <person name="Wang J."/>
            <person name="Peng C."/>
            <person name="Meng J."/>
            <person name="Yang L."/>
            <person name="Liu J."/>
            <person name="Wen B."/>
            <person name="Zhang N."/>
            <person name="Huang Z."/>
            <person name="Zhu Q."/>
            <person name="Feng Y."/>
            <person name="Mount A."/>
            <person name="Hedgecock D."/>
            <person name="Xu Z."/>
            <person name="Liu Y."/>
            <person name="Domazet-Loso T."/>
            <person name="Du Y."/>
            <person name="Sun X."/>
            <person name="Zhang S."/>
            <person name="Liu B."/>
            <person name="Cheng P."/>
            <person name="Jiang X."/>
            <person name="Li J."/>
            <person name="Fan D."/>
            <person name="Wang W."/>
            <person name="Fu W."/>
            <person name="Wang T."/>
            <person name="Wang B."/>
            <person name="Zhang J."/>
            <person name="Peng Z."/>
            <person name="Li Y."/>
            <person name="Li N."/>
            <person name="Wang J."/>
            <person name="Chen M."/>
            <person name="He Y."/>
            <person name="Tan F."/>
            <person name="Song X."/>
            <person name="Zheng Q."/>
            <person name="Huang R."/>
            <person name="Yang H."/>
            <person name="Du X."/>
            <person name="Chen L."/>
            <person name="Yang M."/>
            <person name="Gaffney P.M."/>
            <person name="Wang S."/>
            <person name="Luo L."/>
            <person name="She Z."/>
            <person name="Ming Y."/>
            <person name="Huang W."/>
            <person name="Zhang S."/>
            <person name="Huang B."/>
            <person name="Zhang Y."/>
            <person name="Qu T."/>
            <person name="Ni P."/>
            <person name="Miao G."/>
            <person name="Wang J."/>
            <person name="Wang Q."/>
            <person name="Steinberg C.E."/>
            <person name="Wang H."/>
            <person name="Li N."/>
            <person name="Qian L."/>
            <person name="Zhang G."/>
            <person name="Li Y."/>
            <person name="Yang H."/>
            <person name="Liu X."/>
            <person name="Wang J."/>
            <person name="Yin Y."/>
            <person name="Wang J."/>
        </authorList>
    </citation>
    <scope>NUCLEOTIDE SEQUENCE [LARGE SCALE GENOMIC DNA]</scope>
    <source>
        <strain evidence="4">05x7-T-G4-1.051#20</strain>
    </source>
</reference>
<name>K1P8S7_MAGGI</name>
<keyword evidence="1" id="KW-0433">Leucine-rich repeat</keyword>
<dbReference type="InParanoid" id="K1P8S7"/>
<evidence type="ECO:0000256" key="1">
    <source>
        <dbReference type="ARBA" id="ARBA00022614"/>
    </source>
</evidence>
<dbReference type="GO" id="GO:0036158">
    <property type="term" value="P:outer dynein arm assembly"/>
    <property type="evidence" value="ECO:0007669"/>
    <property type="project" value="TreeGrafter"/>
</dbReference>
<proteinExistence type="predicted"/>
<evidence type="ECO:0000256" key="3">
    <source>
        <dbReference type="SAM" id="MobiDB-lite"/>
    </source>
</evidence>
<accession>K1P8S7</accession>
<gene>
    <name evidence="4" type="ORF">CGI_10006745</name>
</gene>
<dbReference type="Pfam" id="PF14580">
    <property type="entry name" value="LRR_9"/>
    <property type="match status" value="1"/>
</dbReference>
<dbReference type="HOGENOM" id="CLU_1073482_0_0_1"/>
<dbReference type="Pfam" id="PF13516">
    <property type="entry name" value="LRR_6"/>
    <property type="match status" value="1"/>
</dbReference>
<organism evidence="4">
    <name type="scientific">Magallana gigas</name>
    <name type="common">Pacific oyster</name>
    <name type="synonym">Crassostrea gigas</name>
    <dbReference type="NCBI Taxonomy" id="29159"/>
    <lineage>
        <taxon>Eukaryota</taxon>
        <taxon>Metazoa</taxon>
        <taxon>Spiralia</taxon>
        <taxon>Lophotrochozoa</taxon>
        <taxon>Mollusca</taxon>
        <taxon>Bivalvia</taxon>
        <taxon>Autobranchia</taxon>
        <taxon>Pteriomorphia</taxon>
        <taxon>Ostreida</taxon>
        <taxon>Ostreoidea</taxon>
        <taxon>Ostreidae</taxon>
        <taxon>Magallana</taxon>
    </lineage>
</organism>
<sequence length="273" mass="30459">MHPPCNFEGPNSFEYDLINYLFTIATTCGVENRMEDGKITKALLKTRSGEFDIESIHTLNLRDCGLSDLGCISECTQLERLNLSRNDLTKLNKLAGLGNLSSLNLSGNRITNPEGLQALESLQSVNLAGNLIGSVNSLRCLTALDKLEDLRLHDPVRDLSNPLCHSNTYRKDVLDMLPNLKVLDGERILGLGSDVFSMCREIEESLERRQDVNSQQSSNPSPWVSNDYFEPTTKFEESRLGDAKEQLEALLSSCKMAVKKSEDVFVKLKKSTK</sequence>
<dbReference type="InterPro" id="IPR032675">
    <property type="entry name" value="LRR_dom_sf"/>
</dbReference>
<feature type="compositionally biased region" description="Polar residues" evidence="3">
    <location>
        <begin position="212"/>
        <end position="224"/>
    </location>
</feature>
<dbReference type="PROSITE" id="PS51450">
    <property type="entry name" value="LRR"/>
    <property type="match status" value="3"/>
</dbReference>